<evidence type="ECO:0000313" key="1">
    <source>
        <dbReference type="EMBL" id="EIM26308.1"/>
    </source>
</evidence>
<gene>
    <name evidence="1" type="ORF">MicloDRAFT_00028570</name>
</gene>
<name>I4YQR6_9HYPH</name>
<dbReference type="Proteomes" id="UP000003947">
    <property type="component" value="Unassembled WGS sequence"/>
</dbReference>
<dbReference type="AlphaFoldDB" id="I4YQR6"/>
<proteinExistence type="predicted"/>
<organism evidence="1 2">
    <name type="scientific">Microvirga lotononidis</name>
    <dbReference type="NCBI Taxonomy" id="864069"/>
    <lineage>
        <taxon>Bacteria</taxon>
        <taxon>Pseudomonadati</taxon>
        <taxon>Pseudomonadota</taxon>
        <taxon>Alphaproteobacteria</taxon>
        <taxon>Hyphomicrobiales</taxon>
        <taxon>Methylobacteriaceae</taxon>
        <taxon>Microvirga</taxon>
    </lineage>
</organism>
<dbReference type="EMBL" id="JH660645">
    <property type="protein sequence ID" value="EIM26308.1"/>
    <property type="molecule type" value="Genomic_DNA"/>
</dbReference>
<protein>
    <submittedName>
        <fullName evidence="1">Uncharacterized protein</fullName>
    </submittedName>
</protein>
<sequence>MDVDNRDWPPQFRGCVLIHATATVRQEDYNAFERACRNPEHWLCQAIMQGGGLPRKGVFRVEELLARS</sequence>
<reference evidence="1 2" key="1">
    <citation type="submission" date="2012-02" db="EMBL/GenBank/DDBJ databases">
        <title>Improved High-Quality Draft sequence of Microvirga sp. WSM3557.</title>
        <authorList>
            <consortium name="US DOE Joint Genome Institute"/>
            <person name="Lucas S."/>
            <person name="Han J."/>
            <person name="Lapidus A."/>
            <person name="Cheng J.-F."/>
            <person name="Goodwin L."/>
            <person name="Pitluck S."/>
            <person name="Peters L."/>
            <person name="Zhang X."/>
            <person name="Detter J.C."/>
            <person name="Han C."/>
            <person name="Tapia R."/>
            <person name="Land M."/>
            <person name="Hauser L."/>
            <person name="Kyrpides N."/>
            <person name="Ivanova N."/>
            <person name="Pagani I."/>
            <person name="Brau L."/>
            <person name="Yates R."/>
            <person name="O'Hara G."/>
            <person name="Rui T."/>
            <person name="Howieson J."/>
            <person name="Reeve W."/>
            <person name="Woyke T."/>
        </authorList>
    </citation>
    <scope>NUCLEOTIDE SEQUENCE [LARGE SCALE GENOMIC DNA]</scope>
    <source>
        <strain evidence="1 2">WSM3557</strain>
    </source>
</reference>
<evidence type="ECO:0000313" key="2">
    <source>
        <dbReference type="Proteomes" id="UP000003947"/>
    </source>
</evidence>
<keyword evidence="2" id="KW-1185">Reference proteome</keyword>
<accession>I4YQR6</accession>
<dbReference type="HOGENOM" id="CLU_2789270_0_0_5"/>
<dbReference type="PATRIC" id="fig|864069.3.peg.3088"/>